<accession>A0AAP0X162</accession>
<proteinExistence type="predicted"/>
<dbReference type="EMBL" id="JBBPBK010000005">
    <property type="protein sequence ID" value="KAK9285116.1"/>
    <property type="molecule type" value="Genomic_DNA"/>
</dbReference>
<sequence>MVTAATETTEIATTREPAAVIELVDIDSKRKLCTENENINVSGLKFMLLVVVYNLQPSNATKQNKVIVRT</sequence>
<evidence type="ECO:0000313" key="2">
    <source>
        <dbReference type="Proteomes" id="UP001415857"/>
    </source>
</evidence>
<dbReference type="AlphaFoldDB" id="A0AAP0X162"/>
<reference evidence="1 2" key="1">
    <citation type="journal article" date="2024" name="Plant J.">
        <title>Genome sequences and population genomics reveal climatic adaptation and genomic divergence between two closely related sweetgum species.</title>
        <authorList>
            <person name="Xu W.Q."/>
            <person name="Ren C.Q."/>
            <person name="Zhang X.Y."/>
            <person name="Comes H.P."/>
            <person name="Liu X.H."/>
            <person name="Li Y.G."/>
            <person name="Kettle C.J."/>
            <person name="Jalonen R."/>
            <person name="Gaisberger H."/>
            <person name="Ma Y.Z."/>
            <person name="Qiu Y.X."/>
        </authorList>
    </citation>
    <scope>NUCLEOTIDE SEQUENCE [LARGE SCALE GENOMIC DNA]</scope>
    <source>
        <strain evidence="1">Hangzhou</strain>
    </source>
</reference>
<dbReference type="Proteomes" id="UP001415857">
    <property type="component" value="Unassembled WGS sequence"/>
</dbReference>
<evidence type="ECO:0000313" key="1">
    <source>
        <dbReference type="EMBL" id="KAK9285116.1"/>
    </source>
</evidence>
<keyword evidence="2" id="KW-1185">Reference proteome</keyword>
<organism evidence="1 2">
    <name type="scientific">Liquidambar formosana</name>
    <name type="common">Formosan gum</name>
    <dbReference type="NCBI Taxonomy" id="63359"/>
    <lineage>
        <taxon>Eukaryota</taxon>
        <taxon>Viridiplantae</taxon>
        <taxon>Streptophyta</taxon>
        <taxon>Embryophyta</taxon>
        <taxon>Tracheophyta</taxon>
        <taxon>Spermatophyta</taxon>
        <taxon>Magnoliopsida</taxon>
        <taxon>eudicotyledons</taxon>
        <taxon>Gunneridae</taxon>
        <taxon>Pentapetalae</taxon>
        <taxon>Saxifragales</taxon>
        <taxon>Altingiaceae</taxon>
        <taxon>Liquidambar</taxon>
    </lineage>
</organism>
<comment type="caution">
    <text evidence="1">The sequence shown here is derived from an EMBL/GenBank/DDBJ whole genome shotgun (WGS) entry which is preliminary data.</text>
</comment>
<protein>
    <submittedName>
        <fullName evidence="1">Uncharacterized protein</fullName>
    </submittedName>
</protein>
<gene>
    <name evidence="1" type="ORF">L1049_024301</name>
</gene>
<name>A0AAP0X162_LIQFO</name>